<sequence>MIYNNLNVIQALNSGESARDNNCDANKQRSSDHPEKCAGHQERGGKWIRRRQFYAAKRQQKWLNKETSRRLHETEKERILQEERARTEIGRSRSGGQGHDGLSRAPQPPQGPYPPPPPGTYVSVAGANVPERLLYT</sequence>
<gene>
    <name evidence="2" type="ORF">TSAR_009657</name>
</gene>
<reference evidence="2 3" key="1">
    <citation type="journal article" date="2017" name="Curr. Biol.">
        <title>The Evolution of Venom by Co-option of Single-Copy Genes.</title>
        <authorList>
            <person name="Martinson E.O."/>
            <person name="Mrinalini"/>
            <person name="Kelkar Y.D."/>
            <person name="Chang C.H."/>
            <person name="Werren J.H."/>
        </authorList>
    </citation>
    <scope>NUCLEOTIDE SEQUENCE [LARGE SCALE GENOMIC DNA]</scope>
    <source>
        <strain evidence="2 3">Alberta</strain>
        <tissue evidence="2">Whole body</tissue>
    </source>
</reference>
<dbReference type="EMBL" id="NNAY01003520">
    <property type="protein sequence ID" value="OXU19275.1"/>
    <property type="molecule type" value="Genomic_DNA"/>
</dbReference>
<evidence type="ECO:0000256" key="1">
    <source>
        <dbReference type="SAM" id="MobiDB-lite"/>
    </source>
</evidence>
<dbReference type="AlphaFoldDB" id="A0A232ELP4"/>
<feature type="compositionally biased region" description="Basic and acidic residues" evidence="1">
    <location>
        <begin position="17"/>
        <end position="44"/>
    </location>
</feature>
<organism evidence="2 3">
    <name type="scientific">Trichomalopsis sarcophagae</name>
    <dbReference type="NCBI Taxonomy" id="543379"/>
    <lineage>
        <taxon>Eukaryota</taxon>
        <taxon>Metazoa</taxon>
        <taxon>Ecdysozoa</taxon>
        <taxon>Arthropoda</taxon>
        <taxon>Hexapoda</taxon>
        <taxon>Insecta</taxon>
        <taxon>Pterygota</taxon>
        <taxon>Neoptera</taxon>
        <taxon>Endopterygota</taxon>
        <taxon>Hymenoptera</taxon>
        <taxon>Apocrita</taxon>
        <taxon>Proctotrupomorpha</taxon>
        <taxon>Chalcidoidea</taxon>
        <taxon>Pteromalidae</taxon>
        <taxon>Pteromalinae</taxon>
        <taxon>Trichomalopsis</taxon>
    </lineage>
</organism>
<dbReference type="STRING" id="543379.A0A232ELP4"/>
<feature type="compositionally biased region" description="Pro residues" evidence="1">
    <location>
        <begin position="106"/>
        <end position="119"/>
    </location>
</feature>
<dbReference type="Proteomes" id="UP000215335">
    <property type="component" value="Unassembled WGS sequence"/>
</dbReference>
<comment type="caution">
    <text evidence="2">The sequence shown here is derived from an EMBL/GenBank/DDBJ whole genome shotgun (WGS) entry which is preliminary data.</text>
</comment>
<evidence type="ECO:0000313" key="2">
    <source>
        <dbReference type="EMBL" id="OXU19275.1"/>
    </source>
</evidence>
<accession>A0A232ELP4</accession>
<feature type="region of interest" description="Disordered" evidence="1">
    <location>
        <begin position="59"/>
        <end position="124"/>
    </location>
</feature>
<proteinExistence type="predicted"/>
<feature type="region of interest" description="Disordered" evidence="1">
    <location>
        <begin position="16"/>
        <end position="44"/>
    </location>
</feature>
<feature type="compositionally biased region" description="Basic and acidic residues" evidence="1">
    <location>
        <begin position="63"/>
        <end position="91"/>
    </location>
</feature>
<keyword evidence="3" id="KW-1185">Reference proteome</keyword>
<evidence type="ECO:0000313" key="3">
    <source>
        <dbReference type="Proteomes" id="UP000215335"/>
    </source>
</evidence>
<protein>
    <submittedName>
        <fullName evidence="2">Uncharacterized protein</fullName>
    </submittedName>
</protein>
<name>A0A232ELP4_9HYME</name>